<dbReference type="InterPro" id="IPR011006">
    <property type="entry name" value="CheY-like_superfamily"/>
</dbReference>
<dbReference type="Proteomes" id="UP001596053">
    <property type="component" value="Unassembled WGS sequence"/>
</dbReference>
<protein>
    <submittedName>
        <fullName evidence="3">ANTAR domain-containing response regulator</fullName>
    </submittedName>
</protein>
<evidence type="ECO:0000256" key="1">
    <source>
        <dbReference type="SAM" id="MobiDB-lite"/>
    </source>
</evidence>
<dbReference type="Pfam" id="PF21332">
    <property type="entry name" value="AmiR_N"/>
    <property type="match status" value="1"/>
</dbReference>
<sequence length="216" mass="24512">MSGYVYERAGGPHSAEPRTAVSERPARQGSVEPELNIAVMVERDDHGEFLIRELQRQRVTVRHIWPLPSQIPLQYDAIFCALSADLPQRIPWVPGEPSSALILVDDGKAPLNLKLIHNCAAHGLLHYPASSRAIQSVLMLAREHFQYERRLRGRIEKLDENLRTMRVVERAKVLLIRLKNLTEDEAYNFLRKQAMEKRVTIAAVATAVIDSHDLLS</sequence>
<dbReference type="Pfam" id="PF03861">
    <property type="entry name" value="ANTAR"/>
    <property type="match status" value="1"/>
</dbReference>
<dbReference type="Gene3D" id="3.40.50.2300">
    <property type="match status" value="1"/>
</dbReference>
<name>A0ABW0IJL9_9HYPH</name>
<accession>A0ABW0IJL9</accession>
<keyword evidence="4" id="KW-1185">Reference proteome</keyword>
<comment type="caution">
    <text evidence="3">The sequence shown here is derived from an EMBL/GenBank/DDBJ whole genome shotgun (WGS) entry which is preliminary data.</text>
</comment>
<dbReference type="EMBL" id="JBHSLW010000005">
    <property type="protein sequence ID" value="MFC5418472.1"/>
    <property type="molecule type" value="Genomic_DNA"/>
</dbReference>
<evidence type="ECO:0000313" key="4">
    <source>
        <dbReference type="Proteomes" id="UP001596053"/>
    </source>
</evidence>
<dbReference type="InterPro" id="IPR036388">
    <property type="entry name" value="WH-like_DNA-bd_sf"/>
</dbReference>
<reference evidence="4" key="1">
    <citation type="journal article" date="2019" name="Int. J. Syst. Evol. Microbiol.">
        <title>The Global Catalogue of Microorganisms (GCM) 10K type strain sequencing project: providing services to taxonomists for standard genome sequencing and annotation.</title>
        <authorList>
            <consortium name="The Broad Institute Genomics Platform"/>
            <consortium name="The Broad Institute Genome Sequencing Center for Infectious Disease"/>
            <person name="Wu L."/>
            <person name="Ma J."/>
        </authorList>
    </citation>
    <scope>NUCLEOTIDE SEQUENCE [LARGE SCALE GENOMIC DNA]</scope>
    <source>
        <strain evidence="4">NCAIM B.01391</strain>
    </source>
</reference>
<dbReference type="InterPro" id="IPR008327">
    <property type="entry name" value="Sig_transdc_resp-reg_antiterm"/>
</dbReference>
<feature type="domain" description="ANTAR" evidence="2">
    <location>
        <begin position="148"/>
        <end position="209"/>
    </location>
</feature>
<dbReference type="PIRSF" id="PIRSF036382">
    <property type="entry name" value="RR_antiterm"/>
    <property type="match status" value="1"/>
</dbReference>
<dbReference type="Gene3D" id="1.10.10.10">
    <property type="entry name" value="Winged helix-like DNA-binding domain superfamily/Winged helix DNA-binding domain"/>
    <property type="match status" value="1"/>
</dbReference>
<dbReference type="RefSeq" id="WP_377795717.1">
    <property type="nucleotide sequence ID" value="NZ_JBHSLW010000005.1"/>
</dbReference>
<dbReference type="SMART" id="SM01012">
    <property type="entry name" value="ANTAR"/>
    <property type="match status" value="1"/>
</dbReference>
<dbReference type="PROSITE" id="PS50921">
    <property type="entry name" value="ANTAR"/>
    <property type="match status" value="1"/>
</dbReference>
<evidence type="ECO:0000313" key="3">
    <source>
        <dbReference type="EMBL" id="MFC5418472.1"/>
    </source>
</evidence>
<gene>
    <name evidence="3" type="ORF">ACFPOB_02725</name>
</gene>
<feature type="region of interest" description="Disordered" evidence="1">
    <location>
        <begin position="1"/>
        <end position="28"/>
    </location>
</feature>
<proteinExistence type="predicted"/>
<dbReference type="InterPro" id="IPR049021">
    <property type="entry name" value="AmiR_N"/>
</dbReference>
<evidence type="ECO:0000259" key="2">
    <source>
        <dbReference type="PROSITE" id="PS50921"/>
    </source>
</evidence>
<organism evidence="3 4">
    <name type="scientific">Bosea eneae</name>
    <dbReference type="NCBI Taxonomy" id="151454"/>
    <lineage>
        <taxon>Bacteria</taxon>
        <taxon>Pseudomonadati</taxon>
        <taxon>Pseudomonadota</taxon>
        <taxon>Alphaproteobacteria</taxon>
        <taxon>Hyphomicrobiales</taxon>
        <taxon>Boseaceae</taxon>
        <taxon>Bosea</taxon>
    </lineage>
</organism>
<dbReference type="SUPFAM" id="SSF52172">
    <property type="entry name" value="CheY-like"/>
    <property type="match status" value="1"/>
</dbReference>
<dbReference type="InterPro" id="IPR005561">
    <property type="entry name" value="ANTAR"/>
</dbReference>